<accession>A0A517W4R3</accession>
<reference evidence="1 2" key="1">
    <citation type="submission" date="2019-03" db="EMBL/GenBank/DDBJ databases">
        <title>Deep-cultivation of Planctomycetes and their phenomic and genomic characterization uncovers novel biology.</title>
        <authorList>
            <person name="Wiegand S."/>
            <person name="Jogler M."/>
            <person name="Boedeker C."/>
            <person name="Pinto D."/>
            <person name="Vollmers J."/>
            <person name="Rivas-Marin E."/>
            <person name="Kohn T."/>
            <person name="Peeters S.H."/>
            <person name="Heuer A."/>
            <person name="Rast P."/>
            <person name="Oberbeckmann S."/>
            <person name="Bunk B."/>
            <person name="Jeske O."/>
            <person name="Meyerdierks A."/>
            <person name="Storesund J.E."/>
            <person name="Kallscheuer N."/>
            <person name="Luecker S."/>
            <person name="Lage O.M."/>
            <person name="Pohl T."/>
            <person name="Merkel B.J."/>
            <person name="Hornburger P."/>
            <person name="Mueller R.-W."/>
            <person name="Bruemmer F."/>
            <person name="Labrenz M."/>
            <person name="Spormann A.M."/>
            <person name="Op den Camp H."/>
            <person name="Overmann J."/>
            <person name="Amann R."/>
            <person name="Jetten M.S.M."/>
            <person name="Mascher T."/>
            <person name="Medema M.H."/>
            <person name="Devos D.P."/>
            <person name="Kaster A.-K."/>
            <person name="Ovreas L."/>
            <person name="Rohde M."/>
            <person name="Galperin M.Y."/>
            <person name="Jogler C."/>
        </authorList>
    </citation>
    <scope>NUCLEOTIDE SEQUENCE [LARGE SCALE GENOMIC DNA]</scope>
    <source>
        <strain evidence="1 2">V144</strain>
    </source>
</reference>
<protein>
    <recommendedName>
        <fullName evidence="3">DUF1853 domain-containing protein</fullName>
    </recommendedName>
</protein>
<name>A0A517W4R3_9PLAN</name>
<dbReference type="AlphaFoldDB" id="A0A517W4R3"/>
<dbReference type="EMBL" id="CP037920">
    <property type="protein sequence ID" value="QDU00241.1"/>
    <property type="molecule type" value="Genomic_DNA"/>
</dbReference>
<dbReference type="KEGG" id="gaw:V144x_57540"/>
<dbReference type="RefSeq" id="WP_144990428.1">
    <property type="nucleotide sequence ID" value="NZ_CP037920.1"/>
</dbReference>
<dbReference type="Proteomes" id="UP000318704">
    <property type="component" value="Chromosome"/>
</dbReference>
<sequence>MKEEPGSQPAQDTSDSQYVRDLKWAITSPSLITGSNVEAKMPRFIDETPIDEQDLAAFLEQYSNFRVGTYFEGLVLYWLEAICKLKIVKQQQQIFEENRTVGEIDFLFEDKTGVLTHWETAVKFYLHFPEDNETGSHFIGPNAVDTFEKKIKRLLEHQLPFSQKYFPEVTQRQAFVKGYIFYHPHVARPHQLPENMSASHLKGTWIRHSEILWLNDQNSHLMFRVLHKPYWLSPEVSHSQSGDLNSFEELKSQLDAHFLNEERPLLVSVLACQDTICHEINRTFIVSESWPQIR</sequence>
<gene>
    <name evidence="1" type="ORF">V144x_57540</name>
</gene>
<evidence type="ECO:0000313" key="1">
    <source>
        <dbReference type="EMBL" id="QDU00241.1"/>
    </source>
</evidence>
<evidence type="ECO:0000313" key="2">
    <source>
        <dbReference type="Proteomes" id="UP000318704"/>
    </source>
</evidence>
<proteinExistence type="predicted"/>
<dbReference type="Pfam" id="PF08907">
    <property type="entry name" value="DUF1853"/>
    <property type="match status" value="1"/>
</dbReference>
<organism evidence="1 2">
    <name type="scientific">Gimesia aquarii</name>
    <dbReference type="NCBI Taxonomy" id="2527964"/>
    <lineage>
        <taxon>Bacteria</taxon>
        <taxon>Pseudomonadati</taxon>
        <taxon>Planctomycetota</taxon>
        <taxon>Planctomycetia</taxon>
        <taxon>Planctomycetales</taxon>
        <taxon>Planctomycetaceae</taxon>
        <taxon>Gimesia</taxon>
    </lineage>
</organism>
<dbReference type="InterPro" id="IPR015003">
    <property type="entry name" value="DUF1853"/>
</dbReference>
<evidence type="ECO:0008006" key="3">
    <source>
        <dbReference type="Google" id="ProtNLM"/>
    </source>
</evidence>